<sequence length="268" mass="29225">MPTEPPSPRPSSPGGTPTLSTTPTGTGSPASSGTIIAVRVGRVRTVQWRDEEVRTGSFKESVEGPVDLGPTGLAGDEQGDVVHHGGPEKALLCYGRAHYAAWRAEGLDLPEGALFENLTVEGLTESEVCLGDIWDVAGVRLQVTQSRRPCWKLSSRWGVPDLARRVQSTGRTGWYLRVLTPGTLQAGQAMRLIERHPGAVDLAELSRVMNVDKGDIPAIERILASPDVPERWRTILQRRLELHRARTRGADNVDGQFTDEEDADRLRG</sequence>
<organism evidence="3 4">
    <name type="scientific">Citricoccus alkalitolerans</name>
    <dbReference type="NCBI Taxonomy" id="246603"/>
    <lineage>
        <taxon>Bacteria</taxon>
        <taxon>Bacillati</taxon>
        <taxon>Actinomycetota</taxon>
        <taxon>Actinomycetes</taxon>
        <taxon>Micrococcales</taxon>
        <taxon>Micrococcaceae</taxon>
        <taxon>Citricoccus</taxon>
    </lineage>
</organism>
<protein>
    <submittedName>
        <fullName evidence="3">MOSC domain-containing protein</fullName>
    </submittedName>
</protein>
<evidence type="ECO:0000313" key="4">
    <source>
        <dbReference type="Proteomes" id="UP001595965"/>
    </source>
</evidence>
<dbReference type="PANTHER" id="PTHR30212:SF2">
    <property type="entry name" value="PROTEIN YIIM"/>
    <property type="match status" value="1"/>
</dbReference>
<name>A0ABV8Y1N9_9MICC</name>
<evidence type="ECO:0000256" key="1">
    <source>
        <dbReference type="SAM" id="MobiDB-lite"/>
    </source>
</evidence>
<accession>A0ABV8Y1N9</accession>
<evidence type="ECO:0000259" key="2">
    <source>
        <dbReference type="PROSITE" id="PS51340"/>
    </source>
</evidence>
<feature type="region of interest" description="Disordered" evidence="1">
    <location>
        <begin position="1"/>
        <end position="34"/>
    </location>
</feature>
<comment type="caution">
    <text evidence="3">The sequence shown here is derived from an EMBL/GenBank/DDBJ whole genome shotgun (WGS) entry which is preliminary data.</text>
</comment>
<dbReference type="InterPro" id="IPR052353">
    <property type="entry name" value="Benzoxazolinone_Detox_Enz"/>
</dbReference>
<feature type="compositionally biased region" description="Pro residues" evidence="1">
    <location>
        <begin position="1"/>
        <end position="11"/>
    </location>
</feature>
<feature type="domain" description="MOSC" evidence="2">
    <location>
        <begin position="60"/>
        <end position="193"/>
    </location>
</feature>
<dbReference type="PANTHER" id="PTHR30212">
    <property type="entry name" value="PROTEIN YIIM"/>
    <property type="match status" value="1"/>
</dbReference>
<reference evidence="4" key="1">
    <citation type="journal article" date="2019" name="Int. J. Syst. Evol. Microbiol.">
        <title>The Global Catalogue of Microorganisms (GCM) 10K type strain sequencing project: providing services to taxonomists for standard genome sequencing and annotation.</title>
        <authorList>
            <consortium name="The Broad Institute Genomics Platform"/>
            <consortium name="The Broad Institute Genome Sequencing Center for Infectious Disease"/>
            <person name="Wu L."/>
            <person name="Ma J."/>
        </authorList>
    </citation>
    <scope>NUCLEOTIDE SEQUENCE [LARGE SCALE GENOMIC DNA]</scope>
    <source>
        <strain evidence="4">CGMCC 1.12125</strain>
    </source>
</reference>
<gene>
    <name evidence="3" type="ORF">ACFO0K_14200</name>
</gene>
<dbReference type="EMBL" id="JBHSEN010000002">
    <property type="protein sequence ID" value="MFC4430823.1"/>
    <property type="molecule type" value="Genomic_DNA"/>
</dbReference>
<proteinExistence type="predicted"/>
<dbReference type="Pfam" id="PF03473">
    <property type="entry name" value="MOSC"/>
    <property type="match status" value="1"/>
</dbReference>
<feature type="region of interest" description="Disordered" evidence="1">
    <location>
        <begin position="54"/>
        <end position="73"/>
    </location>
</feature>
<dbReference type="SUPFAM" id="SSF50800">
    <property type="entry name" value="PK beta-barrel domain-like"/>
    <property type="match status" value="1"/>
</dbReference>
<dbReference type="Gene3D" id="2.40.33.20">
    <property type="entry name" value="PK beta-barrel domain-like"/>
    <property type="match status" value="1"/>
</dbReference>
<keyword evidence="4" id="KW-1185">Reference proteome</keyword>
<dbReference type="Proteomes" id="UP001595965">
    <property type="component" value="Unassembled WGS sequence"/>
</dbReference>
<dbReference type="RefSeq" id="WP_344225790.1">
    <property type="nucleotide sequence ID" value="NZ_BAAALH010000001.1"/>
</dbReference>
<evidence type="ECO:0000313" key="3">
    <source>
        <dbReference type="EMBL" id="MFC4430823.1"/>
    </source>
</evidence>
<dbReference type="InterPro" id="IPR005302">
    <property type="entry name" value="MoCF_Sase_C"/>
</dbReference>
<dbReference type="PROSITE" id="PS51340">
    <property type="entry name" value="MOSC"/>
    <property type="match status" value="1"/>
</dbReference>
<feature type="compositionally biased region" description="Low complexity" evidence="1">
    <location>
        <begin position="12"/>
        <end position="34"/>
    </location>
</feature>
<dbReference type="InterPro" id="IPR011037">
    <property type="entry name" value="Pyrv_Knase-like_insert_dom_sf"/>
</dbReference>